<dbReference type="Pfam" id="PF03922">
    <property type="entry name" value="OmpW"/>
    <property type="match status" value="1"/>
</dbReference>
<evidence type="ECO:0000256" key="1">
    <source>
        <dbReference type="ARBA" id="ARBA00004442"/>
    </source>
</evidence>
<dbReference type="STRING" id="365044.Pnap_1827"/>
<dbReference type="GO" id="GO:0009279">
    <property type="term" value="C:cell outer membrane"/>
    <property type="evidence" value="ECO:0007669"/>
    <property type="project" value="UniProtKB-SubCell"/>
</dbReference>
<dbReference type="PANTHER" id="PTHR36920:SF1">
    <property type="entry name" value="OUTER MEMBRANE PROTEIN W"/>
    <property type="match status" value="1"/>
</dbReference>
<keyword evidence="4" id="KW-1185">Reference proteome</keyword>
<dbReference type="GO" id="GO:0055085">
    <property type="term" value="P:transmembrane transport"/>
    <property type="evidence" value="ECO:0007669"/>
    <property type="project" value="TreeGrafter"/>
</dbReference>
<evidence type="ECO:0000313" key="3">
    <source>
        <dbReference type="EMBL" id="ABM37137.1"/>
    </source>
</evidence>
<feature type="chain" id="PRO_5002639704" evidence="2">
    <location>
        <begin position="23"/>
        <end position="229"/>
    </location>
</feature>
<accession>A1VNA9</accession>
<dbReference type="EMBL" id="CP000529">
    <property type="protein sequence ID" value="ABM37137.1"/>
    <property type="molecule type" value="Genomic_DNA"/>
</dbReference>
<protein>
    <submittedName>
        <fullName evidence="3">OmpW family protein</fullName>
    </submittedName>
</protein>
<dbReference type="InterPro" id="IPR011250">
    <property type="entry name" value="OMP/PagP_B-barrel"/>
</dbReference>
<proteinExistence type="predicted"/>
<dbReference type="SUPFAM" id="SSF56925">
    <property type="entry name" value="OMPA-like"/>
    <property type="match status" value="1"/>
</dbReference>
<dbReference type="AlphaFoldDB" id="A1VNA9"/>
<dbReference type="Gene3D" id="2.40.160.20">
    <property type="match status" value="1"/>
</dbReference>
<reference evidence="4" key="1">
    <citation type="journal article" date="2009" name="Environ. Microbiol.">
        <title>The genome of Polaromonas naphthalenivorans strain CJ2, isolated from coal tar-contaminated sediment, reveals physiological and metabolic versatility and evolution through extensive horizontal gene transfer.</title>
        <authorList>
            <person name="Yagi J.M."/>
            <person name="Sims D."/>
            <person name="Brettin T."/>
            <person name="Bruce D."/>
            <person name="Madsen E.L."/>
        </authorList>
    </citation>
    <scope>NUCLEOTIDE SEQUENCE [LARGE SCALE GENOMIC DNA]</scope>
    <source>
        <strain evidence="4">CJ2</strain>
    </source>
</reference>
<name>A1VNA9_POLNA</name>
<comment type="subcellular location">
    <subcellularLocation>
        <location evidence="1">Cell outer membrane</location>
    </subcellularLocation>
</comment>
<keyword evidence="2" id="KW-0732">Signal</keyword>
<organism evidence="3 4">
    <name type="scientific">Polaromonas naphthalenivorans (strain CJ2)</name>
    <dbReference type="NCBI Taxonomy" id="365044"/>
    <lineage>
        <taxon>Bacteria</taxon>
        <taxon>Pseudomonadati</taxon>
        <taxon>Pseudomonadota</taxon>
        <taxon>Betaproteobacteria</taxon>
        <taxon>Burkholderiales</taxon>
        <taxon>Comamonadaceae</taxon>
        <taxon>Polaromonas</taxon>
    </lineage>
</organism>
<evidence type="ECO:0000256" key="2">
    <source>
        <dbReference type="SAM" id="SignalP"/>
    </source>
</evidence>
<dbReference type="HOGENOM" id="CLU_042505_5_1_4"/>
<dbReference type="Proteomes" id="UP000000644">
    <property type="component" value="Chromosome"/>
</dbReference>
<feature type="signal peptide" evidence="2">
    <location>
        <begin position="1"/>
        <end position="22"/>
    </location>
</feature>
<dbReference type="PANTHER" id="PTHR36920">
    <property type="match status" value="1"/>
</dbReference>
<dbReference type="RefSeq" id="WP_011801218.1">
    <property type="nucleotide sequence ID" value="NC_008781.1"/>
</dbReference>
<dbReference type="InterPro" id="IPR005618">
    <property type="entry name" value="OMPW"/>
</dbReference>
<evidence type="ECO:0000313" key="4">
    <source>
        <dbReference type="Proteomes" id="UP000000644"/>
    </source>
</evidence>
<dbReference type="KEGG" id="pna:Pnap_1827"/>
<gene>
    <name evidence="3" type="ordered locus">Pnap_1827</name>
</gene>
<dbReference type="eggNOG" id="COG3047">
    <property type="taxonomic scope" value="Bacteria"/>
</dbReference>
<sequence>MKTRHLMLASLVAAFAAAPAMAQQNTIKLGVANVQPHSSASDFSGPFTPGGISVEVRNKTTSFFSYTREINDQWDVELALGDSPTHDIALKINNPGLPASVQSMSGQVAATVRQVAPVLFVNYKFLEKTSPWRPFVGVGINYTNFDKTHSTAAGDTLNGGPTSVSLEDSVGLALQGGVTYRINNQWSLSAALITAQVKSKITTNTLGIERSADIKFRPRVFTLAMGYSF</sequence>